<dbReference type="EMBL" id="BEXD01003334">
    <property type="protein sequence ID" value="GBC00870.1"/>
    <property type="molecule type" value="Genomic_DNA"/>
</dbReference>
<comment type="caution">
    <text evidence="1">The sequence shown here is derived from an EMBL/GenBank/DDBJ whole genome shotgun (WGS) entry which is preliminary data.</text>
</comment>
<sequence length="544" mass="65029">MTDVDVLLPELTYEILQYFRYDYKSLHSCILVNKLWCRLSMPLLWEDPFSIPVQHNEIIKFCLCNLNKEDKDKYFKKNNNAFPNTFFNYSSFIKYLNTHNIGRSIENLFTKDIVKTKFIYWLFFKTIIENARLRSFEVLMITDRDYIYFYEIFGLISQRPNFLFNIRYLTLHFNSYANLTKHIFPFLNIIYSNCNSITSIDTQFHYYKSRDEFKDVYNNLSIEDCLSKIIFSQRNLKKILFEYNTTLPHSLISLKDSYCSNTLTTIIFYSVNFQNNFALQEVFNNLNVLESVHIINCYLDSNFVLQITSITNSFQLKTLFLDEILEVESLQLLLQKFGENLENFGIEIVELLDLGSFAQEIFKNILKYCGNIKILNLPVGICKENIELVLSLIDNIKYNLNYLLIDVYNVEFSNVDIELSTILLQNLGQILPTKLEYLCLNIMINDMDDFEIFLKNSQNTFIKRLLIRNEKCEGSRDIFPHIKKYIMKERRVKYLAIEESFDEQHDVDWLFLEDRVRECESYNIQIINYDQLYIEFYEFIKEMS</sequence>
<evidence type="ECO:0008006" key="4">
    <source>
        <dbReference type="Google" id="ProtNLM"/>
    </source>
</evidence>
<dbReference type="STRING" id="94130.A0A2Z6RV31"/>
<name>A0A2Z6RV31_9GLOM</name>
<reference evidence="1 3" key="1">
    <citation type="submission" date="2017-11" db="EMBL/GenBank/DDBJ databases">
        <title>The genome of Rhizophagus clarus HR1 reveals common genetic basis of auxotrophy among arbuscular mycorrhizal fungi.</title>
        <authorList>
            <person name="Kobayashi Y."/>
        </authorList>
    </citation>
    <scope>NUCLEOTIDE SEQUENCE [LARGE SCALE GENOMIC DNA]</scope>
    <source>
        <strain evidence="1 3">HR1</strain>
    </source>
</reference>
<dbReference type="OrthoDB" id="2338937at2759"/>
<evidence type="ECO:0000313" key="1">
    <source>
        <dbReference type="EMBL" id="GBC00870.1"/>
    </source>
</evidence>
<dbReference type="EMBL" id="BLAL01000206">
    <property type="protein sequence ID" value="GES91714.1"/>
    <property type="molecule type" value="Genomic_DNA"/>
</dbReference>
<accession>A0A2Z6RV31</accession>
<dbReference type="Proteomes" id="UP000615446">
    <property type="component" value="Unassembled WGS sequence"/>
</dbReference>
<protein>
    <recommendedName>
        <fullName evidence="4">F-box domain-containing protein</fullName>
    </recommendedName>
</protein>
<evidence type="ECO:0000313" key="2">
    <source>
        <dbReference type="EMBL" id="GES91714.1"/>
    </source>
</evidence>
<evidence type="ECO:0000313" key="3">
    <source>
        <dbReference type="Proteomes" id="UP000247702"/>
    </source>
</evidence>
<dbReference type="Proteomes" id="UP000247702">
    <property type="component" value="Unassembled WGS sequence"/>
</dbReference>
<reference evidence="2" key="2">
    <citation type="submission" date="2019-10" db="EMBL/GenBank/DDBJ databases">
        <title>Conservation and host-specific expression of non-tandemly repeated heterogenous ribosome RNA gene in arbuscular mycorrhizal fungi.</title>
        <authorList>
            <person name="Maeda T."/>
            <person name="Kobayashi Y."/>
            <person name="Nakagawa T."/>
            <person name="Ezawa T."/>
            <person name="Yamaguchi K."/>
            <person name="Bino T."/>
            <person name="Nishimoto Y."/>
            <person name="Shigenobu S."/>
            <person name="Kawaguchi M."/>
        </authorList>
    </citation>
    <scope>NUCLEOTIDE SEQUENCE</scope>
    <source>
        <strain evidence="2">HR1</strain>
    </source>
</reference>
<keyword evidence="3" id="KW-1185">Reference proteome</keyword>
<dbReference type="AlphaFoldDB" id="A0A2Z6RV31"/>
<gene>
    <name evidence="2" type="ORF">RCL2_001851700</name>
    <name evidence="1" type="ORF">RclHR1_00040021</name>
</gene>
<proteinExistence type="predicted"/>
<organism evidence="1 3">
    <name type="scientific">Rhizophagus clarus</name>
    <dbReference type="NCBI Taxonomy" id="94130"/>
    <lineage>
        <taxon>Eukaryota</taxon>
        <taxon>Fungi</taxon>
        <taxon>Fungi incertae sedis</taxon>
        <taxon>Mucoromycota</taxon>
        <taxon>Glomeromycotina</taxon>
        <taxon>Glomeromycetes</taxon>
        <taxon>Glomerales</taxon>
        <taxon>Glomeraceae</taxon>
        <taxon>Rhizophagus</taxon>
    </lineage>
</organism>